<gene>
    <name evidence="1" type="ORF">IPV69_22220</name>
</gene>
<dbReference type="Gene3D" id="1.25.10.10">
    <property type="entry name" value="Leucine-rich Repeat Variant"/>
    <property type="match status" value="1"/>
</dbReference>
<dbReference type="RefSeq" id="WP_206291923.1">
    <property type="nucleotide sequence ID" value="NZ_CP063458.1"/>
</dbReference>
<sequence>MTVFARFGRCSDEMMAKLIGILHRDPIAGNRAEAARTIATLNSGSESALKSLIQALNDADRSVRSTVATQLRVLGGGAAAAIPALRRLAGEPETPMLLRFEFKQAADVIEWRVAGNDGPMPEPPRRRRGKA</sequence>
<proteinExistence type="predicted"/>
<dbReference type="Pfam" id="PF13646">
    <property type="entry name" value="HEAT_2"/>
    <property type="match status" value="1"/>
</dbReference>
<dbReference type="InterPro" id="IPR016024">
    <property type="entry name" value="ARM-type_fold"/>
</dbReference>
<name>A0A7M2WTR8_9BACT</name>
<evidence type="ECO:0000313" key="1">
    <source>
        <dbReference type="EMBL" id="QOV88915.1"/>
    </source>
</evidence>
<dbReference type="Proteomes" id="UP000593765">
    <property type="component" value="Chromosome"/>
</dbReference>
<organism evidence="1 2">
    <name type="scientific">Humisphaera borealis</name>
    <dbReference type="NCBI Taxonomy" id="2807512"/>
    <lineage>
        <taxon>Bacteria</taxon>
        <taxon>Pseudomonadati</taxon>
        <taxon>Planctomycetota</taxon>
        <taxon>Phycisphaerae</taxon>
        <taxon>Tepidisphaerales</taxon>
        <taxon>Tepidisphaeraceae</taxon>
        <taxon>Humisphaera</taxon>
    </lineage>
</organism>
<evidence type="ECO:0000313" key="2">
    <source>
        <dbReference type="Proteomes" id="UP000593765"/>
    </source>
</evidence>
<accession>A0A7M2WTR8</accession>
<dbReference type="KEGG" id="hbs:IPV69_22220"/>
<dbReference type="InterPro" id="IPR011989">
    <property type="entry name" value="ARM-like"/>
</dbReference>
<reference evidence="1 2" key="1">
    <citation type="submission" date="2020-10" db="EMBL/GenBank/DDBJ databases">
        <title>Wide distribution of Phycisphaera-like planctomycetes from WD2101 soil group in peatlands and genome analysis of the first cultivated representative.</title>
        <authorList>
            <person name="Dedysh S.N."/>
            <person name="Beletsky A.V."/>
            <person name="Ivanova A."/>
            <person name="Kulichevskaya I.S."/>
            <person name="Suzina N.E."/>
            <person name="Philippov D.A."/>
            <person name="Rakitin A.L."/>
            <person name="Mardanov A.V."/>
            <person name="Ravin N.V."/>
        </authorList>
    </citation>
    <scope>NUCLEOTIDE SEQUENCE [LARGE SCALE GENOMIC DNA]</scope>
    <source>
        <strain evidence="1 2">M1803</strain>
    </source>
</reference>
<keyword evidence="2" id="KW-1185">Reference proteome</keyword>
<dbReference type="SUPFAM" id="SSF48371">
    <property type="entry name" value="ARM repeat"/>
    <property type="match status" value="1"/>
</dbReference>
<dbReference type="EMBL" id="CP063458">
    <property type="protein sequence ID" value="QOV88915.1"/>
    <property type="molecule type" value="Genomic_DNA"/>
</dbReference>
<dbReference type="AlphaFoldDB" id="A0A7M2WTR8"/>
<protein>
    <submittedName>
        <fullName evidence="1">HEAT repeat domain-containing protein</fullName>
    </submittedName>
</protein>